<dbReference type="PANTHER" id="PTHR34216">
    <property type="match status" value="1"/>
</dbReference>
<dbReference type="PROSITE" id="PS51257">
    <property type="entry name" value="PROKAR_LIPOPROTEIN"/>
    <property type="match status" value="1"/>
</dbReference>
<dbReference type="EC" id="3.-.-.-" evidence="2"/>
<dbReference type="CDD" id="cd10918">
    <property type="entry name" value="CE4_NodB_like_5s_6s"/>
    <property type="match status" value="1"/>
</dbReference>
<sequence length="295" mass="33582">MKKKLYLIFIFIFVLSIVGCSRATSTTIKKTNPVKPSVVATPAIVAKPVIVAKPIEVSTIPGFDNTTDIKPYGKSIPVLEYHSISYDKGNPICIPIKKFDEQMKYLKDNGYYTITLTNLYEYLMNNTPIPRKSVVITFDDGYDNNYTVMFPILKKYKFKATIFVITSLTDVHSNMLTSKQLIEMNKYGIDIESHTVHHDNLKSISKDNQLKTLIQSKKYLEKTLNKTINFFAYPYGGYNKSAIEALKEAGYKMAFTTEKGWSSKKNGIFSLHRVWISASDSKKVFESKISNPRID</sequence>
<organism evidence="2 3">
    <name type="scientific">Clostridium frigoriphilum</name>
    <dbReference type="NCBI Taxonomy" id="443253"/>
    <lineage>
        <taxon>Bacteria</taxon>
        <taxon>Bacillati</taxon>
        <taxon>Bacillota</taxon>
        <taxon>Clostridia</taxon>
        <taxon>Eubacteriales</taxon>
        <taxon>Clostridiaceae</taxon>
        <taxon>Clostridium</taxon>
    </lineage>
</organism>
<dbReference type="GO" id="GO:0016787">
    <property type="term" value="F:hydrolase activity"/>
    <property type="evidence" value="ECO:0007669"/>
    <property type="project" value="UniProtKB-KW"/>
</dbReference>
<gene>
    <name evidence="2" type="ORF">SJI18_11220</name>
</gene>
<dbReference type="RefSeq" id="WP_216248046.1">
    <property type="nucleotide sequence ID" value="NZ_JAZHFS010000009.1"/>
</dbReference>
<comment type="caution">
    <text evidence="2">The sequence shown here is derived from an EMBL/GenBank/DDBJ whole genome shotgun (WGS) entry which is preliminary data.</text>
</comment>
<evidence type="ECO:0000259" key="1">
    <source>
        <dbReference type="PROSITE" id="PS51677"/>
    </source>
</evidence>
<dbReference type="PANTHER" id="PTHR34216:SF3">
    <property type="entry name" value="POLY-BETA-1,6-N-ACETYL-D-GLUCOSAMINE N-DEACETYLASE"/>
    <property type="match status" value="1"/>
</dbReference>
<dbReference type="EMBL" id="JAZHFS010000009">
    <property type="protein sequence ID" value="MEF2112875.1"/>
    <property type="molecule type" value="Genomic_DNA"/>
</dbReference>
<evidence type="ECO:0000313" key="2">
    <source>
        <dbReference type="EMBL" id="MEF2112875.1"/>
    </source>
</evidence>
<accession>A0ABU7UN82</accession>
<keyword evidence="3" id="KW-1185">Reference proteome</keyword>
<reference evidence="2 3" key="1">
    <citation type="submission" date="2023-11" db="EMBL/GenBank/DDBJ databases">
        <title>Draft genome sequence of a psychrophilic Clostridium strain from permafrost water brine.</title>
        <authorList>
            <person name="Shcherbakova V.A."/>
            <person name="Trubitsyn V.E."/>
            <person name="Zakharyuk A.G."/>
        </authorList>
    </citation>
    <scope>NUCLEOTIDE SEQUENCE [LARGE SCALE GENOMIC DNA]</scope>
    <source>
        <strain evidence="2 3">14F</strain>
    </source>
</reference>
<dbReference type="InterPro" id="IPR002509">
    <property type="entry name" value="NODB_dom"/>
</dbReference>
<keyword evidence="2" id="KW-0378">Hydrolase</keyword>
<name>A0ABU7UN82_9CLOT</name>
<protein>
    <submittedName>
        <fullName evidence="2">Polysaccharide deacetylase family protein</fullName>
        <ecNumber evidence="2">3.-.-.-</ecNumber>
    </submittedName>
</protein>
<dbReference type="Pfam" id="PF01522">
    <property type="entry name" value="Polysacc_deac_1"/>
    <property type="match status" value="1"/>
</dbReference>
<evidence type="ECO:0000313" key="3">
    <source>
        <dbReference type="Proteomes" id="UP001498469"/>
    </source>
</evidence>
<dbReference type="InterPro" id="IPR051398">
    <property type="entry name" value="Polysacch_Deacetylase"/>
</dbReference>
<proteinExistence type="predicted"/>
<dbReference type="PROSITE" id="PS51677">
    <property type="entry name" value="NODB"/>
    <property type="match status" value="1"/>
</dbReference>
<feature type="domain" description="NodB homology" evidence="1">
    <location>
        <begin position="132"/>
        <end position="295"/>
    </location>
</feature>
<dbReference type="Proteomes" id="UP001498469">
    <property type="component" value="Unassembled WGS sequence"/>
</dbReference>